<dbReference type="GO" id="GO:0006281">
    <property type="term" value="P:DNA repair"/>
    <property type="evidence" value="ECO:0007669"/>
    <property type="project" value="UniProtKB-KW"/>
</dbReference>
<dbReference type="InterPro" id="IPR045145">
    <property type="entry name" value="PTHR15271"/>
</dbReference>
<feature type="domain" description="CAF1B/HIR1 beta-propeller" evidence="9">
    <location>
        <begin position="22"/>
        <end position="130"/>
    </location>
</feature>
<dbReference type="PANTHER" id="PTHR15271:SF4">
    <property type="entry name" value="CHROMATIN ASSEMBLY FACTOR 1 SUBUNIT B"/>
    <property type="match status" value="1"/>
</dbReference>
<dbReference type="VEuPathDB" id="VectorBase:AMAM008969"/>
<comment type="subcellular location">
    <subcellularLocation>
        <location evidence="1">Nucleus</location>
    </subcellularLocation>
</comment>
<keyword evidence="4" id="KW-0227">DNA damage</keyword>
<keyword evidence="7" id="KW-0539">Nucleus</keyword>
<keyword evidence="11" id="KW-1185">Reference proteome</keyword>
<proteinExistence type="predicted"/>
<dbReference type="Proteomes" id="UP000075901">
    <property type="component" value="Unassembled WGS sequence"/>
</dbReference>
<dbReference type="Pfam" id="PF24105">
    <property type="entry name" value="Beta-prop_CAF1B_HIR1"/>
    <property type="match status" value="1"/>
</dbReference>
<dbReference type="PANTHER" id="PTHR15271">
    <property type="entry name" value="CHROMATIN ASSEMBLY FACTOR 1 SUBUNIT B"/>
    <property type="match status" value="1"/>
</dbReference>
<evidence type="ECO:0000256" key="4">
    <source>
        <dbReference type="ARBA" id="ARBA00022763"/>
    </source>
</evidence>
<evidence type="ECO:0000256" key="2">
    <source>
        <dbReference type="ARBA" id="ARBA00022574"/>
    </source>
</evidence>
<dbReference type="GO" id="GO:0033186">
    <property type="term" value="C:CAF-1 complex"/>
    <property type="evidence" value="ECO:0007669"/>
    <property type="project" value="TreeGrafter"/>
</dbReference>
<evidence type="ECO:0000256" key="3">
    <source>
        <dbReference type="ARBA" id="ARBA00022737"/>
    </source>
</evidence>
<organism evidence="10 11">
    <name type="scientific">Anopheles maculatus</name>
    <dbReference type="NCBI Taxonomy" id="74869"/>
    <lineage>
        <taxon>Eukaryota</taxon>
        <taxon>Metazoa</taxon>
        <taxon>Ecdysozoa</taxon>
        <taxon>Arthropoda</taxon>
        <taxon>Hexapoda</taxon>
        <taxon>Insecta</taxon>
        <taxon>Pterygota</taxon>
        <taxon>Neoptera</taxon>
        <taxon>Endopterygota</taxon>
        <taxon>Diptera</taxon>
        <taxon>Nematocera</taxon>
        <taxon>Culicoidea</taxon>
        <taxon>Culicidae</taxon>
        <taxon>Anophelinae</taxon>
        <taxon>Anopheles</taxon>
        <taxon>Anopheles maculatus group</taxon>
    </lineage>
</organism>
<dbReference type="InterPro" id="IPR055410">
    <property type="entry name" value="Beta-prop_CAF1B_HIR1"/>
</dbReference>
<evidence type="ECO:0000313" key="11">
    <source>
        <dbReference type="Proteomes" id="UP000075901"/>
    </source>
</evidence>
<keyword evidence="2" id="KW-0853">WD repeat</keyword>
<dbReference type="EnsemblMetazoa" id="AMAM008969-RA">
    <property type="protein sequence ID" value="AMAM008969-PA"/>
    <property type="gene ID" value="AMAM008969"/>
</dbReference>
<feature type="compositionally biased region" description="Basic and acidic residues" evidence="8">
    <location>
        <begin position="371"/>
        <end position="390"/>
    </location>
</feature>
<feature type="compositionally biased region" description="Polar residues" evidence="8">
    <location>
        <begin position="259"/>
        <end position="280"/>
    </location>
</feature>
<dbReference type="GO" id="GO:0005634">
    <property type="term" value="C:nucleus"/>
    <property type="evidence" value="ECO:0007669"/>
    <property type="project" value="UniProtKB-SubCell"/>
</dbReference>
<dbReference type="InterPro" id="IPR015943">
    <property type="entry name" value="WD40/YVTN_repeat-like_dom_sf"/>
</dbReference>
<reference evidence="10" key="2">
    <citation type="submission" date="2020-05" db="UniProtKB">
        <authorList>
            <consortium name="EnsemblMetazoa"/>
        </authorList>
    </citation>
    <scope>IDENTIFICATION</scope>
    <source>
        <strain evidence="10">maculatus3</strain>
    </source>
</reference>
<dbReference type="GO" id="GO:0006334">
    <property type="term" value="P:nucleosome assembly"/>
    <property type="evidence" value="ECO:0007669"/>
    <property type="project" value="TreeGrafter"/>
</dbReference>
<keyword evidence="5" id="KW-0156">Chromatin regulator</keyword>
<name>A0A182SL74_9DIPT</name>
<sequence length="403" mass="45040">HGTLFGSRFFGRRKKEHFINTLSFFRPCFTLPSPDQYSVAVRFCPVYFQHRAHAEKKPPLVPLPYRMVFAVATKSSVYLYDTQQAAPFALISNIHYTRLTDMSWSSDGKILIVSSTDGFCSLIFFAEDELGKVYEPPAAELSAVDNPSTPPKPAEPVKDANTKTPSPSKQSQKAKDDVSKDEKPAQLIAFRRKPKPEENQPNESDLPQTPPSDDKPVQPVEFVIQKDKIISSEEKFESPSKKDRPVTPIAVRRHPRTPTGKQNDSPQMAVQASAFSSMGKNSPKPIAIRRHPRTLETDAIKPTAESTAEEDANDTWPIDQPKPSASNGVKLQQQQVLPQSCPMETDQTEDIVLLVESDGEDEEVPVAPTKEPPKEPDSDEKPKTPRRVEFRTISTPKSKKKLL</sequence>
<evidence type="ECO:0000256" key="6">
    <source>
        <dbReference type="ARBA" id="ARBA00023204"/>
    </source>
</evidence>
<dbReference type="InterPro" id="IPR036322">
    <property type="entry name" value="WD40_repeat_dom_sf"/>
</dbReference>
<protein>
    <recommendedName>
        <fullName evidence="9">CAF1B/HIR1 beta-propeller domain-containing protein</fullName>
    </recommendedName>
</protein>
<dbReference type="AlphaFoldDB" id="A0A182SL74"/>
<evidence type="ECO:0000256" key="8">
    <source>
        <dbReference type="SAM" id="MobiDB-lite"/>
    </source>
</evidence>
<feature type="compositionally biased region" description="Basic and acidic residues" evidence="8">
    <location>
        <begin position="173"/>
        <end position="184"/>
    </location>
</feature>
<evidence type="ECO:0000256" key="7">
    <source>
        <dbReference type="ARBA" id="ARBA00023242"/>
    </source>
</evidence>
<dbReference type="Gene3D" id="2.130.10.10">
    <property type="entry name" value="YVTN repeat-like/Quinoprotein amine dehydrogenase"/>
    <property type="match status" value="1"/>
</dbReference>
<evidence type="ECO:0000256" key="1">
    <source>
        <dbReference type="ARBA" id="ARBA00004123"/>
    </source>
</evidence>
<reference evidence="11" key="1">
    <citation type="submission" date="2013-09" db="EMBL/GenBank/DDBJ databases">
        <title>The Genome Sequence of Anopheles maculatus species B.</title>
        <authorList>
            <consortium name="The Broad Institute Genomics Platform"/>
            <person name="Neafsey D.E."/>
            <person name="Besansky N."/>
            <person name="Howell P."/>
            <person name="Walton C."/>
            <person name="Young S.K."/>
            <person name="Zeng Q."/>
            <person name="Gargeya S."/>
            <person name="Fitzgerald M."/>
            <person name="Haas B."/>
            <person name="Abouelleil A."/>
            <person name="Allen A.W."/>
            <person name="Alvarado L."/>
            <person name="Arachchi H.M."/>
            <person name="Berlin A.M."/>
            <person name="Chapman S.B."/>
            <person name="Gainer-Dewar J."/>
            <person name="Goldberg J."/>
            <person name="Griggs A."/>
            <person name="Gujja S."/>
            <person name="Hansen M."/>
            <person name="Howarth C."/>
            <person name="Imamovic A."/>
            <person name="Ireland A."/>
            <person name="Larimer J."/>
            <person name="McCowan C."/>
            <person name="Murphy C."/>
            <person name="Pearson M."/>
            <person name="Poon T.W."/>
            <person name="Priest M."/>
            <person name="Roberts A."/>
            <person name="Saif S."/>
            <person name="Shea T."/>
            <person name="Sisk P."/>
            <person name="Sykes S."/>
            <person name="Wortman J."/>
            <person name="Nusbaum C."/>
            <person name="Birren B."/>
        </authorList>
    </citation>
    <scope>NUCLEOTIDE SEQUENCE [LARGE SCALE GENOMIC DNA]</scope>
    <source>
        <strain evidence="11">maculatus3</strain>
    </source>
</reference>
<feature type="compositionally biased region" description="Polar residues" evidence="8">
    <location>
        <begin position="162"/>
        <end position="171"/>
    </location>
</feature>
<dbReference type="GO" id="GO:0006335">
    <property type="term" value="P:DNA replication-dependent chromatin assembly"/>
    <property type="evidence" value="ECO:0007669"/>
    <property type="project" value="InterPro"/>
</dbReference>
<evidence type="ECO:0000313" key="10">
    <source>
        <dbReference type="EnsemblMetazoa" id="AMAM008969-PA"/>
    </source>
</evidence>
<feature type="region of interest" description="Disordered" evidence="8">
    <location>
        <begin position="141"/>
        <end position="403"/>
    </location>
</feature>
<feature type="compositionally biased region" description="Basic and acidic residues" evidence="8">
    <location>
        <begin position="224"/>
        <end position="245"/>
    </location>
</feature>
<keyword evidence="3" id="KW-0677">Repeat</keyword>
<feature type="compositionally biased region" description="Polar residues" evidence="8">
    <location>
        <begin position="323"/>
        <end position="338"/>
    </location>
</feature>
<dbReference type="SUPFAM" id="SSF50978">
    <property type="entry name" value="WD40 repeat-like"/>
    <property type="match status" value="1"/>
</dbReference>
<evidence type="ECO:0000256" key="5">
    <source>
        <dbReference type="ARBA" id="ARBA00022853"/>
    </source>
</evidence>
<evidence type="ECO:0000259" key="9">
    <source>
        <dbReference type="Pfam" id="PF24105"/>
    </source>
</evidence>
<accession>A0A182SL74</accession>
<keyword evidence="6" id="KW-0234">DNA repair</keyword>